<dbReference type="Gene3D" id="2.30.30.40">
    <property type="entry name" value="SH3 Domains"/>
    <property type="match status" value="1"/>
</dbReference>
<dbReference type="PROSITE" id="PS50894">
    <property type="entry name" value="HPT"/>
    <property type="match status" value="1"/>
</dbReference>
<evidence type="ECO:0000259" key="15">
    <source>
        <dbReference type="PROSITE" id="PS50109"/>
    </source>
</evidence>
<dbReference type="Gene3D" id="3.30.70.400">
    <property type="entry name" value="CheY-binding domain of CheA"/>
    <property type="match status" value="1"/>
</dbReference>
<dbReference type="OrthoDB" id="9146932at2"/>
<dbReference type="InterPro" id="IPR035891">
    <property type="entry name" value="CheY-binding_CheA"/>
</dbReference>
<dbReference type="PANTHER" id="PTHR43395:SF10">
    <property type="entry name" value="CHEMOTAXIS PROTEIN CHEA"/>
    <property type="match status" value="1"/>
</dbReference>
<dbReference type="AlphaFoldDB" id="A0A2D2DMR0"/>
<dbReference type="EC" id="2.7.13.3" evidence="3"/>
<keyword evidence="12" id="KW-0902">Two-component regulatory system</keyword>
<evidence type="ECO:0000256" key="5">
    <source>
        <dbReference type="ARBA" id="ARBA00022490"/>
    </source>
</evidence>
<evidence type="ECO:0000256" key="2">
    <source>
        <dbReference type="ARBA" id="ARBA00004496"/>
    </source>
</evidence>
<dbReference type="FunFam" id="2.30.30.40:FF:000048">
    <property type="entry name" value="Chemotaxis protein CheA, putative"/>
    <property type="match status" value="1"/>
</dbReference>
<evidence type="ECO:0000256" key="10">
    <source>
        <dbReference type="ARBA" id="ARBA00022777"/>
    </source>
</evidence>
<sequence length="715" mass="77730">MTIDISQFFQVFFDEAEELLAEKERLLLAVDIASPDPEDLNAIFRTAHSIKGGSSTFGLNDMTEVTHILESLLDRIRKGEMALTAEHVDAFLAAKDILKMQLDGHRNGAHVDQDAVADVRMMLQELSQDVVPVAAPPAPSFIQSSIKANVSSGGRRFRIEMPHVEQRDVNALTAELGLLGRVSVMPLPGERHAITVTTHESLEDIIAICSFVLNPDDLKIFEAPALTPEQQVIEDRERAKVEDDMGYGFFDPIDAPSQEQTDEERGYGFFQPIEHIRASAGIVAPPAASAAPAAVRAEPLDVTETAEKKVVKKDDKHAAAESSSIRVSIEKVDQLINLIGELVITQAMIEQRSDALDPMLHERLLNSVSQLTRNTRDLQEAVMSIRMMPMDFVFSRFPRMVRDLAAKLGKKVDFITNGAATELDKGLIERIVDPLTHLVRNSIDHGIEMPEARAAAGKTEAGRLFLSAGHQGGNIVIEVSDDGAGLNRDRILAKAAQSGLPVSENMSDADVWQLIFAPGFSTAETVTDVSGRGVGMDVVKRNIMAMGGSVDIRSAKGFGTTISISLPLTLAILDGMSIRCGEEVYILPLGFVVESLQPSPEDIKEISGRGPVIKVRGEYLPLIPLYQMFDIVPRFTNPCEGIVVILESDGRKAGLFVDDLVGQQQVVVKNLESNYRKVTGISGATILGDGGVSLILDVSALMRSSRQLADDAIFS</sequence>
<evidence type="ECO:0000256" key="4">
    <source>
        <dbReference type="ARBA" id="ARBA00021495"/>
    </source>
</evidence>
<dbReference type="InterPro" id="IPR003594">
    <property type="entry name" value="HATPase_dom"/>
</dbReference>
<keyword evidence="8" id="KW-0808">Transferase</keyword>
<dbReference type="Pfam" id="PF01627">
    <property type="entry name" value="Hpt"/>
    <property type="match status" value="1"/>
</dbReference>
<dbReference type="FunFam" id="3.30.565.10:FF:000016">
    <property type="entry name" value="Chemotaxis protein CheA, putative"/>
    <property type="match status" value="1"/>
</dbReference>
<dbReference type="InterPro" id="IPR037006">
    <property type="entry name" value="CheA-like_homodim_sf"/>
</dbReference>
<keyword evidence="11" id="KW-0067">ATP-binding</keyword>
<dbReference type="PANTHER" id="PTHR43395">
    <property type="entry name" value="SENSOR HISTIDINE KINASE CHEA"/>
    <property type="match status" value="1"/>
</dbReference>
<keyword evidence="5" id="KW-0963">Cytoplasm</keyword>
<dbReference type="KEGG" id="mass:CR152_18295"/>
<keyword evidence="19" id="KW-1185">Reference proteome</keyword>
<feature type="domain" description="CheW-like" evidence="16">
    <location>
        <begin position="572"/>
        <end position="707"/>
    </location>
</feature>
<evidence type="ECO:0000259" key="16">
    <source>
        <dbReference type="PROSITE" id="PS50851"/>
    </source>
</evidence>
<dbReference type="InterPro" id="IPR036061">
    <property type="entry name" value="CheW-like_dom_sf"/>
</dbReference>
<dbReference type="GO" id="GO:0005737">
    <property type="term" value="C:cytoplasm"/>
    <property type="evidence" value="ECO:0007669"/>
    <property type="project" value="UniProtKB-SubCell"/>
</dbReference>
<evidence type="ECO:0000259" key="17">
    <source>
        <dbReference type="PROSITE" id="PS50894"/>
    </source>
</evidence>
<evidence type="ECO:0000256" key="6">
    <source>
        <dbReference type="ARBA" id="ARBA00022500"/>
    </source>
</evidence>
<evidence type="ECO:0000313" key="18">
    <source>
        <dbReference type="EMBL" id="ATQ76269.1"/>
    </source>
</evidence>
<dbReference type="NCBIfam" id="NF007835">
    <property type="entry name" value="PRK10547.1"/>
    <property type="match status" value="1"/>
</dbReference>
<dbReference type="PROSITE" id="PS50851">
    <property type="entry name" value="CHEW"/>
    <property type="match status" value="1"/>
</dbReference>
<dbReference type="PRINTS" id="PR00344">
    <property type="entry name" value="BCTRLSENSOR"/>
</dbReference>
<organism evidence="18 19">
    <name type="scientific">Massilia violaceinigra</name>
    <dbReference type="NCBI Taxonomy" id="2045208"/>
    <lineage>
        <taxon>Bacteria</taxon>
        <taxon>Pseudomonadati</taxon>
        <taxon>Pseudomonadota</taxon>
        <taxon>Betaproteobacteria</taxon>
        <taxon>Burkholderiales</taxon>
        <taxon>Oxalobacteraceae</taxon>
        <taxon>Telluria group</taxon>
        <taxon>Massilia</taxon>
    </lineage>
</organism>
<feature type="modified residue" description="Phosphohistidine" evidence="14">
    <location>
        <position position="48"/>
    </location>
</feature>
<dbReference type="SMART" id="SM00260">
    <property type="entry name" value="CheW"/>
    <property type="match status" value="1"/>
</dbReference>
<protein>
    <recommendedName>
        <fullName evidence="4">Chemotaxis protein CheA</fullName>
        <ecNumber evidence="3">2.7.13.3</ecNumber>
    </recommendedName>
</protein>
<reference evidence="18" key="1">
    <citation type="submission" date="2017-10" db="EMBL/GenBank/DDBJ databases">
        <title>Massilia psychrophilum sp. nov., a novel purple-pigmented bacterium isolated from Tianshan glacier, Xinjiang Municipality, China.</title>
        <authorList>
            <person name="Wang H."/>
        </authorList>
    </citation>
    <scope>NUCLEOTIDE SEQUENCE [LARGE SCALE GENOMIC DNA]</scope>
    <source>
        <strain evidence="18">B2</strain>
    </source>
</reference>
<evidence type="ECO:0000256" key="3">
    <source>
        <dbReference type="ARBA" id="ARBA00012438"/>
    </source>
</evidence>
<dbReference type="SUPFAM" id="SSF50341">
    <property type="entry name" value="CheW-like"/>
    <property type="match status" value="1"/>
</dbReference>
<dbReference type="Gene3D" id="1.10.287.560">
    <property type="entry name" value="Histidine kinase CheA-like, homodimeric domain"/>
    <property type="match status" value="1"/>
</dbReference>
<dbReference type="GO" id="GO:0005524">
    <property type="term" value="F:ATP binding"/>
    <property type="evidence" value="ECO:0007669"/>
    <property type="project" value="UniProtKB-KW"/>
</dbReference>
<evidence type="ECO:0000256" key="12">
    <source>
        <dbReference type="ARBA" id="ARBA00023012"/>
    </source>
</evidence>
<dbReference type="Pfam" id="PF01584">
    <property type="entry name" value="CheW"/>
    <property type="match status" value="1"/>
</dbReference>
<evidence type="ECO:0000256" key="8">
    <source>
        <dbReference type="ARBA" id="ARBA00022679"/>
    </source>
</evidence>
<evidence type="ECO:0000313" key="19">
    <source>
        <dbReference type="Proteomes" id="UP000229897"/>
    </source>
</evidence>
<dbReference type="Pfam" id="PF09078">
    <property type="entry name" value="CheY-binding"/>
    <property type="match status" value="1"/>
</dbReference>
<dbReference type="InterPro" id="IPR015162">
    <property type="entry name" value="CheY-binding"/>
</dbReference>
<dbReference type="EMBL" id="CP024608">
    <property type="protein sequence ID" value="ATQ76269.1"/>
    <property type="molecule type" value="Genomic_DNA"/>
</dbReference>
<dbReference type="SUPFAM" id="SSF47226">
    <property type="entry name" value="Histidine-containing phosphotransfer domain, HPT domain"/>
    <property type="match status" value="1"/>
</dbReference>
<gene>
    <name evidence="18" type="ORF">CR152_18295</name>
</gene>
<dbReference type="InterPro" id="IPR008207">
    <property type="entry name" value="Sig_transdc_His_kin_Hpt_dom"/>
</dbReference>
<dbReference type="SUPFAM" id="SSF55874">
    <property type="entry name" value="ATPase domain of HSP90 chaperone/DNA topoisomerase II/histidine kinase"/>
    <property type="match status" value="1"/>
</dbReference>
<dbReference type="InterPro" id="IPR051315">
    <property type="entry name" value="Bact_Chemotaxis_CheA"/>
</dbReference>
<keyword evidence="6" id="KW-0145">Chemotaxis</keyword>
<dbReference type="SMART" id="SM00387">
    <property type="entry name" value="HATPase_c"/>
    <property type="match status" value="1"/>
</dbReference>
<dbReference type="Pfam" id="PF02895">
    <property type="entry name" value="H-kinase_dim"/>
    <property type="match status" value="1"/>
</dbReference>
<dbReference type="Pfam" id="PF02518">
    <property type="entry name" value="HATPase_c"/>
    <property type="match status" value="1"/>
</dbReference>
<comment type="subcellular location">
    <subcellularLocation>
        <location evidence="2">Cytoplasm</location>
    </subcellularLocation>
</comment>
<proteinExistence type="predicted"/>
<dbReference type="InterPro" id="IPR036641">
    <property type="entry name" value="HPT_dom_sf"/>
</dbReference>
<evidence type="ECO:0000256" key="9">
    <source>
        <dbReference type="ARBA" id="ARBA00022741"/>
    </source>
</evidence>
<dbReference type="GO" id="GO:0000155">
    <property type="term" value="F:phosphorelay sensor kinase activity"/>
    <property type="evidence" value="ECO:0007669"/>
    <property type="project" value="InterPro"/>
</dbReference>
<accession>A0A2D2DMR0</accession>
<dbReference type="GO" id="GO:0006935">
    <property type="term" value="P:chemotaxis"/>
    <property type="evidence" value="ECO:0007669"/>
    <property type="project" value="UniProtKB-KW"/>
</dbReference>
<comment type="catalytic activity">
    <reaction evidence="1">
        <text>ATP + protein L-histidine = ADP + protein N-phospho-L-histidine.</text>
        <dbReference type="EC" id="2.7.13.3"/>
    </reaction>
</comment>
<dbReference type="RefSeq" id="WP_099876861.1">
    <property type="nucleotide sequence ID" value="NZ_CP024608.1"/>
</dbReference>
<evidence type="ECO:0000256" key="13">
    <source>
        <dbReference type="ARBA" id="ARBA00035100"/>
    </source>
</evidence>
<dbReference type="PROSITE" id="PS50109">
    <property type="entry name" value="HIS_KIN"/>
    <property type="match status" value="1"/>
</dbReference>
<feature type="domain" description="HPt" evidence="17">
    <location>
        <begin position="1"/>
        <end position="105"/>
    </location>
</feature>
<dbReference type="Gene3D" id="3.30.565.10">
    <property type="entry name" value="Histidine kinase-like ATPase, C-terminal domain"/>
    <property type="match status" value="1"/>
</dbReference>
<dbReference type="InterPro" id="IPR036890">
    <property type="entry name" value="HATPase_C_sf"/>
</dbReference>
<dbReference type="CDD" id="cd00088">
    <property type="entry name" value="HPT"/>
    <property type="match status" value="1"/>
</dbReference>
<dbReference type="InterPro" id="IPR002545">
    <property type="entry name" value="CheW-lke_dom"/>
</dbReference>
<keyword evidence="9" id="KW-0547">Nucleotide-binding</keyword>
<dbReference type="SUPFAM" id="SSF55052">
    <property type="entry name" value="CheY-binding domain of CheA"/>
    <property type="match status" value="1"/>
</dbReference>
<dbReference type="CDD" id="cd00731">
    <property type="entry name" value="CheA_reg"/>
    <property type="match status" value="1"/>
</dbReference>
<keyword evidence="10" id="KW-0418">Kinase</keyword>
<name>A0A2D2DMR0_9BURK</name>
<dbReference type="CDD" id="cd16916">
    <property type="entry name" value="HATPase_CheA-like"/>
    <property type="match status" value="1"/>
</dbReference>
<dbReference type="InterPro" id="IPR036097">
    <property type="entry name" value="HisK_dim/P_sf"/>
</dbReference>
<dbReference type="SMART" id="SM01231">
    <property type="entry name" value="H-kinase_dim"/>
    <property type="match status" value="1"/>
</dbReference>
<evidence type="ECO:0000256" key="14">
    <source>
        <dbReference type="PROSITE-ProRule" id="PRU00110"/>
    </source>
</evidence>
<dbReference type="SUPFAM" id="SSF47384">
    <property type="entry name" value="Homodimeric domain of signal transducing histidine kinase"/>
    <property type="match status" value="1"/>
</dbReference>
<dbReference type="InterPro" id="IPR005467">
    <property type="entry name" value="His_kinase_dom"/>
</dbReference>
<dbReference type="Gene3D" id="1.20.120.160">
    <property type="entry name" value="HPT domain"/>
    <property type="match status" value="1"/>
</dbReference>
<feature type="domain" description="Histidine kinase" evidence="15">
    <location>
        <begin position="362"/>
        <end position="570"/>
    </location>
</feature>
<evidence type="ECO:0000256" key="1">
    <source>
        <dbReference type="ARBA" id="ARBA00000085"/>
    </source>
</evidence>
<dbReference type="InterPro" id="IPR004358">
    <property type="entry name" value="Sig_transdc_His_kin-like_C"/>
</dbReference>
<dbReference type="Proteomes" id="UP000229897">
    <property type="component" value="Chromosome"/>
</dbReference>
<comment type="function">
    <text evidence="13">Involved in the transmission of sensory signals from the chemoreceptors to the flagellar motors. CheA is autophosphorylated; it can transfer its phosphate group to either CheB or CheY.</text>
</comment>
<keyword evidence="7 14" id="KW-0597">Phosphoprotein</keyword>
<dbReference type="SMART" id="SM00073">
    <property type="entry name" value="HPT"/>
    <property type="match status" value="1"/>
</dbReference>
<evidence type="ECO:0000256" key="11">
    <source>
        <dbReference type="ARBA" id="ARBA00022840"/>
    </source>
</evidence>
<dbReference type="InterPro" id="IPR004105">
    <property type="entry name" value="CheA-like_dim"/>
</dbReference>
<evidence type="ECO:0000256" key="7">
    <source>
        <dbReference type="ARBA" id="ARBA00022553"/>
    </source>
</evidence>